<accession>A0A8T3BTM4</accession>
<dbReference type="Proteomes" id="UP000829196">
    <property type="component" value="Unassembled WGS sequence"/>
</dbReference>
<evidence type="ECO:0000256" key="1">
    <source>
        <dbReference type="SAM" id="MobiDB-lite"/>
    </source>
</evidence>
<comment type="caution">
    <text evidence="2">The sequence shown here is derived from an EMBL/GenBank/DDBJ whole genome shotgun (WGS) entry which is preliminary data.</text>
</comment>
<dbReference type="EMBL" id="JAGYWB010000006">
    <property type="protein sequence ID" value="KAI0519037.1"/>
    <property type="molecule type" value="Genomic_DNA"/>
</dbReference>
<name>A0A8T3BTM4_DENNO</name>
<gene>
    <name evidence="2" type="ORF">KFK09_006477</name>
</gene>
<keyword evidence="3" id="KW-1185">Reference proteome</keyword>
<feature type="region of interest" description="Disordered" evidence="1">
    <location>
        <begin position="16"/>
        <end position="35"/>
    </location>
</feature>
<reference evidence="2" key="1">
    <citation type="journal article" date="2022" name="Front. Genet.">
        <title>Chromosome-Scale Assembly of the Dendrobium nobile Genome Provides Insights Into the Molecular Mechanism of the Biosynthesis of the Medicinal Active Ingredient of Dendrobium.</title>
        <authorList>
            <person name="Xu Q."/>
            <person name="Niu S.-C."/>
            <person name="Li K.-L."/>
            <person name="Zheng P.-J."/>
            <person name="Zhang X.-J."/>
            <person name="Jia Y."/>
            <person name="Liu Y."/>
            <person name="Niu Y.-X."/>
            <person name="Yu L.-H."/>
            <person name="Chen D.-F."/>
            <person name="Zhang G.-Q."/>
        </authorList>
    </citation>
    <scope>NUCLEOTIDE SEQUENCE</scope>
    <source>
        <tissue evidence="2">Leaf</tissue>
    </source>
</reference>
<organism evidence="2 3">
    <name type="scientific">Dendrobium nobile</name>
    <name type="common">Orchid</name>
    <dbReference type="NCBI Taxonomy" id="94219"/>
    <lineage>
        <taxon>Eukaryota</taxon>
        <taxon>Viridiplantae</taxon>
        <taxon>Streptophyta</taxon>
        <taxon>Embryophyta</taxon>
        <taxon>Tracheophyta</taxon>
        <taxon>Spermatophyta</taxon>
        <taxon>Magnoliopsida</taxon>
        <taxon>Liliopsida</taxon>
        <taxon>Asparagales</taxon>
        <taxon>Orchidaceae</taxon>
        <taxon>Epidendroideae</taxon>
        <taxon>Malaxideae</taxon>
        <taxon>Dendrobiinae</taxon>
        <taxon>Dendrobium</taxon>
    </lineage>
</organism>
<protein>
    <submittedName>
        <fullName evidence="2">Uncharacterized protein</fullName>
    </submittedName>
</protein>
<sequence length="82" mass="9314">MKPSGTTLSRLFLSALSTSSPPEPKQPLKEAPLPDAPSDLLLRLYRPQAERERERERFPLTFLSLQSNPPPSFLFRSEVTTF</sequence>
<dbReference type="AlphaFoldDB" id="A0A8T3BTM4"/>
<evidence type="ECO:0000313" key="2">
    <source>
        <dbReference type="EMBL" id="KAI0519037.1"/>
    </source>
</evidence>
<evidence type="ECO:0000313" key="3">
    <source>
        <dbReference type="Proteomes" id="UP000829196"/>
    </source>
</evidence>
<proteinExistence type="predicted"/>